<dbReference type="InterPro" id="IPR054563">
    <property type="entry name" value="HylB-like_N"/>
</dbReference>
<reference evidence="3" key="1">
    <citation type="submission" date="2023-03" db="EMBL/GenBank/DDBJ databases">
        <authorList>
            <person name="Shen W."/>
            <person name="Cai J."/>
        </authorList>
    </citation>
    <scope>NUCLEOTIDE SEQUENCE</scope>
    <source>
        <strain evidence="3">Y37</strain>
    </source>
</reference>
<sequence>MKIVAKSSLTLSNVNDGTITHYAYANSADGKDGFTTVYPNLNLLLGSSAKTKDGFFKNFDKVENGYGEVTIKGTDRWAQIKLSDGFSIKPRDYKPNDKYTMSMDIMFTSWNFPSGTNIGESWIGQRYLSPIWTRICAVDLPKDPSQMLNQWIRITQTSTIPPYGDPSVNTETIFMARLAGTSEASFTIRIRKPKQEPGSTATPWMPSASEVTSADWPSYIGQYSDFSSTASTDPTKYAPWIIFKGNDGKDGIAGKDGNGIKTTVITYAISTSGTTAPTTGWTSSVPTLVKGQFLWTKTIWTYTDNSSETGYSVTYISKDGNNGKDGIAGKDGVGLTSTSITYAGSTNGTTAPTTGWSPSVPSVPAGQFLWTKTVWRYSDNTSETGYSVAKMGNTGATGPAGPPGSTGAPGKIVSNTEPISLFKGLTWKYSGTANLTASDGTVIHPNTEYYYNGTHWMINYLSANNFEANSITADLIDAKNLTITDGEFVSTIIDGSVKTQTEIKDDHLMIYKMDTSHNDITTIALKSDSGLGMTYQNSDTSQYTSSGINLQGIFTQDNILKNGVSLTPGGVKFTQNGVSAGLNFDGTNLSSSMPIQAPNTIVKSTYFSVSGIGIRLDRMMSFVAVTFSGQASSTINTSPTINNVLPVGFRPISPYSIDYMVPGNVANSGYIYFNPDGSIRIMATINKGYYIRGTRLYITSDVYPS</sequence>
<accession>A0AAW8UEV2</accession>
<feature type="compositionally biased region" description="Low complexity" evidence="1">
    <location>
        <begin position="392"/>
        <end position="410"/>
    </location>
</feature>
<dbReference type="Pfam" id="PF22637">
    <property type="entry name" value="CBM_4_9_1"/>
    <property type="match status" value="1"/>
</dbReference>
<proteinExistence type="predicted"/>
<gene>
    <name evidence="3" type="ORF">P7I04_08190</name>
</gene>
<name>A0AAW8UEV2_9LACT</name>
<evidence type="ECO:0000313" key="3">
    <source>
        <dbReference type="EMBL" id="MDT2946021.1"/>
    </source>
</evidence>
<feature type="region of interest" description="Disordered" evidence="1">
    <location>
        <begin position="388"/>
        <end position="411"/>
    </location>
</feature>
<dbReference type="EMBL" id="JARQDL010000007">
    <property type="protein sequence ID" value="MDT2946021.1"/>
    <property type="molecule type" value="Genomic_DNA"/>
</dbReference>
<dbReference type="AlphaFoldDB" id="A0AAW8UEV2"/>
<protein>
    <recommendedName>
        <fullName evidence="2">Hyaluronate lyase-like N-terminal domain-containing protein</fullName>
    </recommendedName>
</protein>
<feature type="domain" description="Hyaluronate lyase-like N-terminal" evidence="2">
    <location>
        <begin position="51"/>
        <end position="192"/>
    </location>
</feature>
<dbReference type="RefSeq" id="WP_311843590.1">
    <property type="nucleotide sequence ID" value="NZ_JARQDC010000008.1"/>
</dbReference>
<evidence type="ECO:0000256" key="1">
    <source>
        <dbReference type="SAM" id="MobiDB-lite"/>
    </source>
</evidence>
<dbReference type="Proteomes" id="UP001250218">
    <property type="component" value="Unassembled WGS sequence"/>
</dbReference>
<comment type="caution">
    <text evidence="3">The sequence shown here is derived from an EMBL/GenBank/DDBJ whole genome shotgun (WGS) entry which is preliminary data.</text>
</comment>
<evidence type="ECO:0000313" key="4">
    <source>
        <dbReference type="Proteomes" id="UP001250218"/>
    </source>
</evidence>
<evidence type="ECO:0000259" key="2">
    <source>
        <dbReference type="Pfam" id="PF22637"/>
    </source>
</evidence>
<organism evidence="3 4">
    <name type="scientific">Lactococcus lactis</name>
    <dbReference type="NCBI Taxonomy" id="1358"/>
    <lineage>
        <taxon>Bacteria</taxon>
        <taxon>Bacillati</taxon>
        <taxon>Bacillota</taxon>
        <taxon>Bacilli</taxon>
        <taxon>Lactobacillales</taxon>
        <taxon>Streptococcaceae</taxon>
        <taxon>Lactococcus</taxon>
    </lineage>
</organism>